<dbReference type="Gene3D" id="3.20.20.370">
    <property type="entry name" value="Glycoside hydrolase/deacetylase"/>
    <property type="match status" value="1"/>
</dbReference>
<dbReference type="SUPFAM" id="SSF88713">
    <property type="entry name" value="Glycoside hydrolase/deacetylase"/>
    <property type="match status" value="1"/>
</dbReference>
<reference evidence="2" key="2">
    <citation type="submission" date="2016-04" db="EMBL/GenBank/DDBJ databases">
        <title>First Complete Genome Sequence of a Subdivision 6 Acidobacterium.</title>
        <authorList>
            <person name="Huang S."/>
            <person name="Vieira S."/>
            <person name="Bunk B."/>
            <person name="Riedel T."/>
            <person name="Sproeer C."/>
            <person name="Overmann J."/>
        </authorList>
    </citation>
    <scope>NUCLEOTIDE SEQUENCE [LARGE SCALE GENOMIC DNA]</scope>
    <source>
        <strain evidence="2">DSM 100886 HEG_-6_39</strain>
    </source>
</reference>
<dbReference type="OrthoDB" id="9806342at2"/>
<dbReference type="RefSeq" id="WP_110174396.1">
    <property type="nucleotide sequence ID" value="NZ_CP015136.1"/>
</dbReference>
<dbReference type="EMBL" id="CP015136">
    <property type="protein sequence ID" value="AMY12988.1"/>
    <property type="molecule type" value="Genomic_DNA"/>
</dbReference>
<proteinExistence type="predicted"/>
<reference evidence="1 2" key="1">
    <citation type="journal article" date="2016" name="Genome Announc.">
        <title>First Complete Genome Sequence of a Subdivision 6 Acidobacterium Strain.</title>
        <authorList>
            <person name="Huang S."/>
            <person name="Vieira S."/>
            <person name="Bunk B."/>
            <person name="Riedel T."/>
            <person name="Sproer C."/>
            <person name="Overmann J."/>
        </authorList>
    </citation>
    <scope>NUCLEOTIDE SEQUENCE [LARGE SCALE GENOMIC DNA]</scope>
    <source>
        <strain evidence="2">DSM 100886 HEG_-6_39</strain>
    </source>
</reference>
<accession>A0A143PXP2</accession>
<dbReference type="InterPro" id="IPR011330">
    <property type="entry name" value="Glyco_hydro/deAcase_b/a-brl"/>
</dbReference>
<organism evidence="1 2">
    <name type="scientific">Luteitalea pratensis</name>
    <dbReference type="NCBI Taxonomy" id="1855912"/>
    <lineage>
        <taxon>Bacteria</taxon>
        <taxon>Pseudomonadati</taxon>
        <taxon>Acidobacteriota</taxon>
        <taxon>Vicinamibacteria</taxon>
        <taxon>Vicinamibacterales</taxon>
        <taxon>Vicinamibacteraceae</taxon>
        <taxon>Luteitalea</taxon>
    </lineage>
</organism>
<dbReference type="STRING" id="1855912.LuPra_06274"/>
<gene>
    <name evidence="1" type="ORF">LuPra_06274</name>
</gene>
<evidence type="ECO:0000313" key="1">
    <source>
        <dbReference type="EMBL" id="AMY12988.1"/>
    </source>
</evidence>
<keyword evidence="2" id="KW-1185">Reference proteome</keyword>
<evidence type="ECO:0000313" key="2">
    <source>
        <dbReference type="Proteomes" id="UP000076079"/>
    </source>
</evidence>
<dbReference type="KEGG" id="abac:LuPra_06274"/>
<sequence>MVHPLIEYFRCPEHLAVLGTAEGLSDQPGYFRFGDALGYARHVGGPSEIGRGPANARSAVSLAPDSVTLPFDLAEAVGNLRCERYPEAQRAVAQVSAPSLTRAAYYGLRPLMPVGVRKHLQRLHWKGWEQIPFPRWPVDVSVELLMRGSAGVALRRAGIRQLPFIWFWPDGAPGCVMMTHDVEGASGARHCNVLMDLDDRFGIPSAFQVVPDAPWASHGLTRELVGGLRRRGFEVNVHDLSHDGRLFRQRGRFLRHAAVINARGREFGSRGFRSGAMYRRQEWLGALDISYDMSVPNVAHLEPQRGGCCTVLPYFNRHVLELPLTTAQDYTVFHVLGRYSTDLWRDQIERILEQNGLVSFIAHPDYLIAPRALAVYTELLELLGTLRVDRGVWVAPPAEIDRWWRARREMTLVADGASWRVKGPGSERARVAWARLEDDGVVYEVEPSRRAA</sequence>
<protein>
    <recommendedName>
        <fullName evidence="3">NodB homology domain-containing protein</fullName>
    </recommendedName>
</protein>
<dbReference type="GO" id="GO:0005975">
    <property type="term" value="P:carbohydrate metabolic process"/>
    <property type="evidence" value="ECO:0007669"/>
    <property type="project" value="InterPro"/>
</dbReference>
<evidence type="ECO:0008006" key="3">
    <source>
        <dbReference type="Google" id="ProtNLM"/>
    </source>
</evidence>
<dbReference type="AlphaFoldDB" id="A0A143PXP2"/>
<dbReference type="Proteomes" id="UP000076079">
    <property type="component" value="Chromosome"/>
</dbReference>
<name>A0A143PXP2_LUTPR</name>